<dbReference type="InterPro" id="IPR036102">
    <property type="entry name" value="OsmC/Ohrsf"/>
</dbReference>
<reference evidence="2 3" key="1">
    <citation type="submission" date="2016-10" db="EMBL/GenBank/DDBJ databases">
        <authorList>
            <person name="Varghese N."/>
            <person name="Submissions S."/>
        </authorList>
    </citation>
    <scope>NUCLEOTIDE SEQUENCE [LARGE SCALE GENOMIC DNA]</scope>
    <source>
        <strain evidence="2 3">DSM 17833</strain>
    </source>
</reference>
<comment type="caution">
    <text evidence="2">The sequence shown here is derived from an EMBL/GenBank/DDBJ whole genome shotgun (WGS) entry which is preliminary data.</text>
</comment>
<dbReference type="InterPro" id="IPR052707">
    <property type="entry name" value="OsmC_Ohr_Peroxiredoxin"/>
</dbReference>
<dbReference type="Pfam" id="PF02566">
    <property type="entry name" value="OsmC"/>
    <property type="match status" value="1"/>
</dbReference>
<proteinExistence type="predicted"/>
<dbReference type="PANTHER" id="PTHR42830:SF1">
    <property type="entry name" value="OSMOTICALLY INDUCIBLE FAMILY PROTEIN"/>
    <property type="match status" value="1"/>
</dbReference>
<dbReference type="SUPFAM" id="SSF82784">
    <property type="entry name" value="OsmC-like"/>
    <property type="match status" value="1"/>
</dbReference>
<dbReference type="AlphaFoldDB" id="A0AB37ZAI2"/>
<keyword evidence="3" id="KW-1185">Reference proteome</keyword>
<dbReference type="PANTHER" id="PTHR42830">
    <property type="entry name" value="OSMOTICALLY INDUCIBLE FAMILY PROTEIN"/>
    <property type="match status" value="1"/>
</dbReference>
<dbReference type="NCBIfam" id="TIGR03562">
    <property type="entry name" value="osmo_induc_OsmC"/>
    <property type="match status" value="1"/>
</dbReference>
<organism evidence="2 3">
    <name type="scientific">Pseudomonas peli</name>
    <dbReference type="NCBI Taxonomy" id="592361"/>
    <lineage>
        <taxon>Bacteria</taxon>
        <taxon>Pseudomonadati</taxon>
        <taxon>Pseudomonadota</taxon>
        <taxon>Gammaproteobacteria</taxon>
        <taxon>Pseudomonadales</taxon>
        <taxon>Pseudomonadaceae</taxon>
        <taxon>Pseudomonas</taxon>
    </lineage>
</organism>
<feature type="region of interest" description="Disordered" evidence="1">
    <location>
        <begin position="1"/>
        <end position="20"/>
    </location>
</feature>
<gene>
    <name evidence="2" type="ORF">SAMN05216370_3311</name>
</gene>
<sequence length="141" mass="14624">MKKTASAHWQGGIKDGKGTISTQSGALKSAPYGFNTRFEDQPGTNPEELLGAAHAGCFSMALSKELGEAGMTAESIDTQAEVTLDKADGGFSITAVHLTLKARIPGADRAAFEKAVETAKNGCPVSKVLNAEITLEAVLDS</sequence>
<name>A0AB37ZAI2_9PSED</name>
<dbReference type="InterPro" id="IPR003718">
    <property type="entry name" value="OsmC/Ohr_fam"/>
</dbReference>
<protein>
    <submittedName>
        <fullName evidence="2">Osmotically inducible protein OsmC</fullName>
    </submittedName>
</protein>
<dbReference type="EMBL" id="FMTL01000003">
    <property type="protein sequence ID" value="SCW76381.1"/>
    <property type="molecule type" value="Genomic_DNA"/>
</dbReference>
<dbReference type="GO" id="GO:0006979">
    <property type="term" value="P:response to oxidative stress"/>
    <property type="evidence" value="ECO:0007669"/>
    <property type="project" value="InterPro"/>
</dbReference>
<dbReference type="InterPro" id="IPR015946">
    <property type="entry name" value="KH_dom-like_a/b"/>
</dbReference>
<dbReference type="RefSeq" id="WP_090254493.1">
    <property type="nucleotide sequence ID" value="NZ_FMTL01000003.1"/>
</dbReference>
<dbReference type="InterPro" id="IPR019904">
    <property type="entry name" value="Peroxiredoxin_OsmC"/>
</dbReference>
<evidence type="ECO:0000313" key="2">
    <source>
        <dbReference type="EMBL" id="SCW76381.1"/>
    </source>
</evidence>
<evidence type="ECO:0000313" key="3">
    <source>
        <dbReference type="Proteomes" id="UP000242418"/>
    </source>
</evidence>
<evidence type="ECO:0000256" key="1">
    <source>
        <dbReference type="SAM" id="MobiDB-lite"/>
    </source>
</evidence>
<accession>A0AB37ZAI2</accession>
<dbReference type="GO" id="GO:0004601">
    <property type="term" value="F:peroxidase activity"/>
    <property type="evidence" value="ECO:0007669"/>
    <property type="project" value="InterPro"/>
</dbReference>
<dbReference type="Proteomes" id="UP000242418">
    <property type="component" value="Unassembled WGS sequence"/>
</dbReference>
<dbReference type="Gene3D" id="3.30.300.20">
    <property type="match status" value="1"/>
</dbReference>